<keyword evidence="4 7" id="KW-0560">Oxidoreductase</keyword>
<dbReference type="EMBL" id="FZNR01000005">
    <property type="protein sequence ID" value="SNR77176.1"/>
    <property type="molecule type" value="Genomic_DNA"/>
</dbReference>
<dbReference type="FunFam" id="1.10.630.10:FF:000018">
    <property type="entry name" value="Cytochrome P450 monooxygenase"/>
    <property type="match status" value="1"/>
</dbReference>
<dbReference type="GO" id="GO:0020037">
    <property type="term" value="F:heme binding"/>
    <property type="evidence" value="ECO:0007669"/>
    <property type="project" value="InterPro"/>
</dbReference>
<comment type="similarity">
    <text evidence="1 7">Belongs to the cytochrome P450 family.</text>
</comment>
<evidence type="ECO:0000313" key="9">
    <source>
        <dbReference type="Proteomes" id="UP000198415"/>
    </source>
</evidence>
<organism evidence="8 9">
    <name type="scientific">Actinoplanes regularis</name>
    <dbReference type="NCBI Taxonomy" id="52697"/>
    <lineage>
        <taxon>Bacteria</taxon>
        <taxon>Bacillati</taxon>
        <taxon>Actinomycetota</taxon>
        <taxon>Actinomycetes</taxon>
        <taxon>Micromonosporales</taxon>
        <taxon>Micromonosporaceae</taxon>
        <taxon>Actinoplanes</taxon>
    </lineage>
</organism>
<dbReference type="RefSeq" id="WP_089294024.1">
    <property type="nucleotide sequence ID" value="NZ_BOMU01000035.1"/>
</dbReference>
<evidence type="ECO:0000256" key="2">
    <source>
        <dbReference type="ARBA" id="ARBA00022617"/>
    </source>
</evidence>
<evidence type="ECO:0000256" key="4">
    <source>
        <dbReference type="ARBA" id="ARBA00023002"/>
    </source>
</evidence>
<dbReference type="PANTHER" id="PTHR46696:SF4">
    <property type="entry name" value="BIOTIN BIOSYNTHESIS CYTOCHROME P450"/>
    <property type="match status" value="1"/>
</dbReference>
<dbReference type="CDD" id="cd11032">
    <property type="entry name" value="P450_EryK-like"/>
    <property type="match status" value="1"/>
</dbReference>
<dbReference type="OrthoDB" id="4133219at2"/>
<evidence type="ECO:0000256" key="6">
    <source>
        <dbReference type="ARBA" id="ARBA00023033"/>
    </source>
</evidence>
<dbReference type="GO" id="GO:0036199">
    <property type="term" value="F:cholest-4-en-3-one 26-monooxygenase activity"/>
    <property type="evidence" value="ECO:0007669"/>
    <property type="project" value="TreeGrafter"/>
</dbReference>
<name>A0A238Z1E9_9ACTN</name>
<dbReference type="Pfam" id="PF00067">
    <property type="entry name" value="p450"/>
    <property type="match status" value="1"/>
</dbReference>
<accession>A0A238Z1E9</accession>
<reference evidence="8 9" key="1">
    <citation type="submission" date="2017-06" db="EMBL/GenBank/DDBJ databases">
        <authorList>
            <person name="Kim H.J."/>
            <person name="Triplett B.A."/>
        </authorList>
    </citation>
    <scope>NUCLEOTIDE SEQUENCE [LARGE SCALE GENOMIC DNA]</scope>
    <source>
        <strain evidence="8 9">DSM 43151</strain>
    </source>
</reference>
<keyword evidence="6 7" id="KW-0503">Monooxygenase</keyword>
<evidence type="ECO:0000313" key="8">
    <source>
        <dbReference type="EMBL" id="SNR77176.1"/>
    </source>
</evidence>
<dbReference type="Proteomes" id="UP000198415">
    <property type="component" value="Unassembled WGS sequence"/>
</dbReference>
<gene>
    <name evidence="8" type="ORF">SAMN06264365_105353</name>
</gene>
<dbReference type="GO" id="GO:0006707">
    <property type="term" value="P:cholesterol catabolic process"/>
    <property type="evidence" value="ECO:0007669"/>
    <property type="project" value="TreeGrafter"/>
</dbReference>
<dbReference type="SUPFAM" id="SSF48264">
    <property type="entry name" value="Cytochrome P450"/>
    <property type="match status" value="1"/>
</dbReference>
<dbReference type="GO" id="GO:0017000">
    <property type="term" value="P:antibiotic biosynthetic process"/>
    <property type="evidence" value="ECO:0007669"/>
    <property type="project" value="UniProtKB-ARBA"/>
</dbReference>
<evidence type="ECO:0000256" key="1">
    <source>
        <dbReference type="ARBA" id="ARBA00010617"/>
    </source>
</evidence>
<dbReference type="GO" id="GO:0008395">
    <property type="term" value="F:steroid hydroxylase activity"/>
    <property type="evidence" value="ECO:0007669"/>
    <property type="project" value="TreeGrafter"/>
</dbReference>
<keyword evidence="9" id="KW-1185">Reference proteome</keyword>
<proteinExistence type="inferred from homology"/>
<dbReference type="InterPro" id="IPR036396">
    <property type="entry name" value="Cyt_P450_sf"/>
</dbReference>
<dbReference type="InterPro" id="IPR001128">
    <property type="entry name" value="Cyt_P450"/>
</dbReference>
<evidence type="ECO:0000256" key="3">
    <source>
        <dbReference type="ARBA" id="ARBA00022723"/>
    </source>
</evidence>
<dbReference type="PROSITE" id="PS00086">
    <property type="entry name" value="CYTOCHROME_P450"/>
    <property type="match status" value="1"/>
</dbReference>
<dbReference type="PRINTS" id="PR00359">
    <property type="entry name" value="BP450"/>
</dbReference>
<sequence>MTLTKKAPTLADLLDWLERQRSRGQVVYDEKQRCWHVLGHSEAAAVLSDPGAFSSDLQELMPQQEDFALFQRGNFVRMDPPRHRKLRGLVSQAFTPRVVAGLEPRIAQVTNELLDGAAGQTRVELIDKLAYPLPVIVIAELLGIPASDRPVFHRWAETFFNRQNIDPDQSLLAAGKEAMENAAPTVREMNAYLLEHIRNRRGNLADDLTSKLILAEVDGERLADEEIIGFLGLLLLAGHITTTATLGNSVLCFEENPGAAAEVRKDPGLLPDAIEEVLRFRTPFPRLARVATRDTRIGEVDLPAGAVVMPWIAAANRDERVFTEPNRFDIHRPRNPQLAFGHGIHFCIGAPLARLEARIALGIMFQRYADISVALDEPVEEANPWLMVNVNRLPLDLRPSR</sequence>
<dbReference type="AlphaFoldDB" id="A0A238Z1E9"/>
<keyword evidence="2 7" id="KW-0349">Heme</keyword>
<dbReference type="InterPro" id="IPR017972">
    <property type="entry name" value="Cyt_P450_CS"/>
</dbReference>
<evidence type="ECO:0000256" key="7">
    <source>
        <dbReference type="RuleBase" id="RU000461"/>
    </source>
</evidence>
<dbReference type="InterPro" id="IPR002397">
    <property type="entry name" value="Cyt_P450_B"/>
</dbReference>
<keyword evidence="3 7" id="KW-0479">Metal-binding</keyword>
<dbReference type="PANTHER" id="PTHR46696">
    <property type="entry name" value="P450, PUTATIVE (EUROFUNG)-RELATED"/>
    <property type="match status" value="1"/>
</dbReference>
<protein>
    <submittedName>
        <fullName evidence="8">Cytochrome P450</fullName>
    </submittedName>
</protein>
<dbReference type="Gene3D" id="1.10.630.10">
    <property type="entry name" value="Cytochrome P450"/>
    <property type="match status" value="1"/>
</dbReference>
<keyword evidence="5 7" id="KW-0408">Iron</keyword>
<evidence type="ECO:0000256" key="5">
    <source>
        <dbReference type="ARBA" id="ARBA00023004"/>
    </source>
</evidence>
<dbReference type="GO" id="GO:0005506">
    <property type="term" value="F:iron ion binding"/>
    <property type="evidence" value="ECO:0007669"/>
    <property type="project" value="InterPro"/>
</dbReference>